<dbReference type="AlphaFoldDB" id="K0I995"/>
<accession>K0I995</accession>
<evidence type="ECO:0000313" key="2">
    <source>
        <dbReference type="Proteomes" id="UP000008037"/>
    </source>
</evidence>
<proteinExistence type="predicted"/>
<name>K0I995_NITGG</name>
<dbReference type="BioCyc" id="CNIT1237085:G1324-962-MONOMER"/>
<keyword evidence="2" id="KW-1185">Reference proteome</keyword>
<dbReference type="Proteomes" id="UP000008037">
    <property type="component" value="Chromosome"/>
</dbReference>
<dbReference type="EMBL" id="CP002408">
    <property type="protein sequence ID" value="AFU57906.1"/>
    <property type="molecule type" value="Genomic_DNA"/>
</dbReference>
<dbReference type="InParanoid" id="K0I995"/>
<gene>
    <name evidence="1" type="ordered locus">Ngar_c09640</name>
</gene>
<reference evidence="1 2" key="1">
    <citation type="journal article" date="2012" name="Environ. Microbiol.">
        <title>The genome of the ammonia-oxidizing Candidatus Nitrososphaera gargensis: insights into metabolic versatility and environmental adaptations.</title>
        <authorList>
            <person name="Spang A."/>
            <person name="Poehlein A."/>
            <person name="Offre P."/>
            <person name="Zumbragel S."/>
            <person name="Haider S."/>
            <person name="Rychlik N."/>
            <person name="Nowka B."/>
            <person name="Schmeisser C."/>
            <person name="Lebedeva E.V."/>
            <person name="Rattei T."/>
            <person name="Bohm C."/>
            <person name="Schmid M."/>
            <person name="Galushko A."/>
            <person name="Hatzenpichler R."/>
            <person name="Weinmaier T."/>
            <person name="Daniel R."/>
            <person name="Schleper C."/>
            <person name="Spieck E."/>
            <person name="Streit W."/>
            <person name="Wagner M."/>
        </authorList>
    </citation>
    <scope>NUCLEOTIDE SEQUENCE [LARGE SCALE GENOMIC DNA]</scope>
    <source>
        <strain evidence="2">Ga9.2</strain>
    </source>
</reference>
<evidence type="ECO:0000313" key="1">
    <source>
        <dbReference type="EMBL" id="AFU57906.1"/>
    </source>
</evidence>
<protein>
    <submittedName>
        <fullName evidence="1">Uncharacterized protein</fullName>
    </submittedName>
</protein>
<organism evidence="1 2">
    <name type="scientific">Nitrososphaera gargensis (strain Ga9.2)</name>
    <dbReference type="NCBI Taxonomy" id="1237085"/>
    <lineage>
        <taxon>Archaea</taxon>
        <taxon>Nitrososphaerota</taxon>
        <taxon>Nitrososphaeria</taxon>
        <taxon>Nitrososphaerales</taxon>
        <taxon>Nitrososphaeraceae</taxon>
        <taxon>Nitrososphaera</taxon>
    </lineage>
</organism>
<dbReference type="HOGENOM" id="CLU_2679062_0_0_2"/>
<sequence length="74" mass="8531">MRIKKGDSLVMMVKDDKIVLEKSEKIALLLDGEFKDIEAFAEHSLKSVWDNPYDEVWNKDAPVATPRGNKRKNQ</sequence>
<dbReference type="KEGG" id="nga:Ngar_c09640"/>